<evidence type="ECO:0008006" key="4">
    <source>
        <dbReference type="Google" id="ProtNLM"/>
    </source>
</evidence>
<feature type="signal peptide" evidence="1">
    <location>
        <begin position="1"/>
        <end position="20"/>
    </location>
</feature>
<comment type="caution">
    <text evidence="2">The sequence shown here is derived from an EMBL/GenBank/DDBJ whole genome shotgun (WGS) entry which is preliminary data.</text>
</comment>
<reference evidence="2 3" key="1">
    <citation type="submission" date="2020-08" db="EMBL/GenBank/DDBJ databases">
        <title>Genomic Encyclopedia of Type Strains, Phase IV (KMG-IV): sequencing the most valuable type-strain genomes for metagenomic binning, comparative biology and taxonomic classification.</title>
        <authorList>
            <person name="Goeker M."/>
        </authorList>
    </citation>
    <scope>NUCLEOTIDE SEQUENCE [LARGE SCALE GENOMIC DNA]</scope>
    <source>
        <strain evidence="2 3">DSM 25079</strain>
    </source>
</reference>
<evidence type="ECO:0000313" key="3">
    <source>
        <dbReference type="Proteomes" id="UP000549617"/>
    </source>
</evidence>
<name>A0A7W9AFK7_9SPHN</name>
<keyword evidence="3" id="KW-1185">Reference proteome</keyword>
<evidence type="ECO:0000256" key="1">
    <source>
        <dbReference type="SAM" id="SignalP"/>
    </source>
</evidence>
<dbReference type="AlphaFoldDB" id="A0A7W9AFK7"/>
<proteinExistence type="predicted"/>
<dbReference type="Proteomes" id="UP000549617">
    <property type="component" value="Unassembled WGS sequence"/>
</dbReference>
<dbReference type="EMBL" id="JACIJC010000001">
    <property type="protein sequence ID" value="MBB5684760.1"/>
    <property type="molecule type" value="Genomic_DNA"/>
</dbReference>
<protein>
    <recommendedName>
        <fullName evidence="4">EthD domain-containing protein</fullName>
    </recommendedName>
</protein>
<sequence length="154" mass="17338">MPIRSVTLGLALCTISQAYAAPPVSTQNAPAAGPVTVEYYYRVRWGAMDEFLRLYRKNHEPILREMKKAGWITRIEERQPFTHMAGGQRWDIRVTIVYRDAESAVGAGGRYDEAALAVTQRLYPDGTALALEEAKRFSLIEEHWDVVVKPVSAD</sequence>
<evidence type="ECO:0000313" key="2">
    <source>
        <dbReference type="EMBL" id="MBB5684760.1"/>
    </source>
</evidence>
<gene>
    <name evidence="2" type="ORF">FHS49_000751</name>
</gene>
<feature type="chain" id="PRO_5030825705" description="EthD domain-containing protein" evidence="1">
    <location>
        <begin position="21"/>
        <end position="154"/>
    </location>
</feature>
<keyword evidence="1" id="KW-0732">Signal</keyword>
<accession>A0A7W9AFK7</accession>
<organism evidence="2 3">
    <name type="scientific">Sphingobium boeckii</name>
    <dbReference type="NCBI Taxonomy" id="1082345"/>
    <lineage>
        <taxon>Bacteria</taxon>
        <taxon>Pseudomonadati</taxon>
        <taxon>Pseudomonadota</taxon>
        <taxon>Alphaproteobacteria</taxon>
        <taxon>Sphingomonadales</taxon>
        <taxon>Sphingomonadaceae</taxon>
        <taxon>Sphingobium</taxon>
    </lineage>
</organism>
<dbReference type="RefSeq" id="WP_184015342.1">
    <property type="nucleotide sequence ID" value="NZ_JACIJC010000001.1"/>
</dbReference>